<keyword evidence="2" id="KW-0813">Transport</keyword>
<dbReference type="SUPFAM" id="SSF103473">
    <property type="entry name" value="MFS general substrate transporter"/>
    <property type="match status" value="1"/>
</dbReference>
<feature type="domain" description="Major facilitator superfamily (MFS) profile" evidence="7">
    <location>
        <begin position="31"/>
        <end position="347"/>
    </location>
</feature>
<evidence type="ECO:0000256" key="3">
    <source>
        <dbReference type="ARBA" id="ARBA00022692"/>
    </source>
</evidence>
<protein>
    <submittedName>
        <fullName evidence="8">MFS domain-containing protein</fullName>
    </submittedName>
</protein>
<dbReference type="AlphaFoldDB" id="A0A1I8EQ45"/>
<evidence type="ECO:0000259" key="7">
    <source>
        <dbReference type="PROSITE" id="PS50850"/>
    </source>
</evidence>
<accession>A0A1I8EQ45</accession>
<sequence length="347" mass="38279">MVRGARIFDVLFSRKLRRSHDGSTMGCCEASVHHAVIVIFLEYFAWGLLTVPVINVLADTFPTNKFLMNGVILGIKGLLSFLSAPLLGAVSDKWGRKSFLLLTVFFTCMPIPCLKISPWLEESGDTIMMEWYFALFSISGLFSTTFSVVLAYVADITDKADRSTAYGLISATFAASLVTSPALGAWISESWGDDSVVLLATVIASLDVLFILLIVPESLSSRNRRVVDAFRWQRADPFATLRIVWEDRLVLHLAAIIFLSYLPEAGQFSCFFVYLKLVVGFTPEAVAVFIGLVGILSVIAQTGILFLLTNTVGTKYTITLGLSFQFAQLLWSVPETWIGMVWVPNIG</sequence>
<dbReference type="WBParaSite" id="maker-PairedContig_3991-snap-gene-0.18-mRNA-1">
    <property type="protein sequence ID" value="maker-PairedContig_3991-snap-gene-0.18-mRNA-1"/>
    <property type="gene ID" value="maker-PairedContig_3991-snap-gene-0.18"/>
</dbReference>
<evidence type="ECO:0000256" key="1">
    <source>
        <dbReference type="ARBA" id="ARBA00004141"/>
    </source>
</evidence>
<feature type="transmembrane region" description="Helical" evidence="6">
    <location>
        <begin position="24"/>
        <end position="46"/>
    </location>
</feature>
<dbReference type="PANTHER" id="PTHR23504">
    <property type="entry name" value="MAJOR FACILITATOR SUPERFAMILY DOMAIN-CONTAINING PROTEIN 10"/>
    <property type="match status" value="1"/>
</dbReference>
<dbReference type="InterPro" id="IPR020846">
    <property type="entry name" value="MFS_dom"/>
</dbReference>
<feature type="transmembrane region" description="Helical" evidence="6">
    <location>
        <begin position="196"/>
        <end position="215"/>
    </location>
</feature>
<name>A0A1I8EQ45_WUCBA</name>
<evidence type="ECO:0000256" key="4">
    <source>
        <dbReference type="ARBA" id="ARBA00022989"/>
    </source>
</evidence>
<feature type="transmembrane region" description="Helical" evidence="6">
    <location>
        <begin position="286"/>
        <end position="308"/>
    </location>
</feature>
<dbReference type="STRING" id="6293.A0A1I8EQ45"/>
<organism evidence="8">
    <name type="scientific">Wuchereria bancrofti</name>
    <dbReference type="NCBI Taxonomy" id="6293"/>
    <lineage>
        <taxon>Eukaryota</taxon>
        <taxon>Metazoa</taxon>
        <taxon>Ecdysozoa</taxon>
        <taxon>Nematoda</taxon>
        <taxon>Chromadorea</taxon>
        <taxon>Rhabditida</taxon>
        <taxon>Spirurina</taxon>
        <taxon>Spiruromorpha</taxon>
        <taxon>Filarioidea</taxon>
        <taxon>Onchocercidae</taxon>
        <taxon>Wuchereria</taxon>
    </lineage>
</organism>
<feature type="transmembrane region" description="Helical" evidence="6">
    <location>
        <begin position="66"/>
        <end position="87"/>
    </location>
</feature>
<dbReference type="PROSITE" id="PS00216">
    <property type="entry name" value="SUGAR_TRANSPORT_1"/>
    <property type="match status" value="1"/>
</dbReference>
<dbReference type="Pfam" id="PF07690">
    <property type="entry name" value="MFS_1"/>
    <property type="match status" value="1"/>
</dbReference>
<keyword evidence="3 6" id="KW-0812">Transmembrane</keyword>
<dbReference type="InterPro" id="IPR036259">
    <property type="entry name" value="MFS_trans_sf"/>
</dbReference>
<dbReference type="GO" id="GO:0022857">
    <property type="term" value="F:transmembrane transporter activity"/>
    <property type="evidence" value="ECO:0007669"/>
    <property type="project" value="InterPro"/>
</dbReference>
<feature type="transmembrane region" description="Helical" evidence="6">
    <location>
        <begin position="99"/>
        <end position="119"/>
    </location>
</feature>
<feature type="transmembrane region" description="Helical" evidence="6">
    <location>
        <begin position="131"/>
        <end position="153"/>
    </location>
</feature>
<keyword evidence="5 6" id="KW-0472">Membrane</keyword>
<dbReference type="Gene3D" id="1.20.1250.20">
    <property type="entry name" value="MFS general substrate transporter like domains"/>
    <property type="match status" value="1"/>
</dbReference>
<evidence type="ECO:0000256" key="2">
    <source>
        <dbReference type="ARBA" id="ARBA00022448"/>
    </source>
</evidence>
<keyword evidence="4 6" id="KW-1133">Transmembrane helix</keyword>
<evidence type="ECO:0000313" key="8">
    <source>
        <dbReference type="WBParaSite" id="maker-PairedContig_3991-snap-gene-0.18-mRNA-1"/>
    </source>
</evidence>
<evidence type="ECO:0000256" key="6">
    <source>
        <dbReference type="SAM" id="Phobius"/>
    </source>
</evidence>
<dbReference type="PANTHER" id="PTHR23504:SF1">
    <property type="entry name" value="GH21943P-RELATED"/>
    <property type="match status" value="1"/>
</dbReference>
<comment type="subcellular location">
    <subcellularLocation>
        <location evidence="1">Membrane</location>
        <topology evidence="1">Multi-pass membrane protein</topology>
    </subcellularLocation>
</comment>
<dbReference type="InterPro" id="IPR011701">
    <property type="entry name" value="MFS"/>
</dbReference>
<dbReference type="GO" id="GO:0016020">
    <property type="term" value="C:membrane"/>
    <property type="evidence" value="ECO:0007669"/>
    <property type="project" value="UniProtKB-SubCell"/>
</dbReference>
<feature type="transmembrane region" description="Helical" evidence="6">
    <location>
        <begin position="249"/>
        <end position="274"/>
    </location>
</feature>
<dbReference type="InterPro" id="IPR005829">
    <property type="entry name" value="Sugar_transporter_CS"/>
</dbReference>
<evidence type="ECO:0000256" key="5">
    <source>
        <dbReference type="ARBA" id="ARBA00023136"/>
    </source>
</evidence>
<proteinExistence type="predicted"/>
<dbReference type="PROSITE" id="PS50850">
    <property type="entry name" value="MFS"/>
    <property type="match status" value="1"/>
</dbReference>
<reference evidence="8" key="1">
    <citation type="submission" date="2016-11" db="UniProtKB">
        <authorList>
            <consortium name="WormBaseParasite"/>
        </authorList>
    </citation>
    <scope>IDENTIFICATION</scope>
    <source>
        <strain evidence="8">pt0022</strain>
    </source>
</reference>
<feature type="transmembrane region" description="Helical" evidence="6">
    <location>
        <begin position="165"/>
        <end position="184"/>
    </location>
</feature>